<dbReference type="PANTHER" id="PTHR37535">
    <property type="entry name" value="FLUG DOMAIN PROTEIN"/>
    <property type="match status" value="1"/>
</dbReference>
<dbReference type="AlphaFoldDB" id="A0A8H4VWU0"/>
<dbReference type="Pfam" id="PF11917">
    <property type="entry name" value="DUF3435"/>
    <property type="match status" value="1"/>
</dbReference>
<evidence type="ECO:0000313" key="2">
    <source>
        <dbReference type="EMBL" id="KAF4625152.1"/>
    </source>
</evidence>
<accession>A0A8H4VWU0</accession>
<reference evidence="2 3" key="1">
    <citation type="submission" date="2020-03" db="EMBL/GenBank/DDBJ databases">
        <title>Draft Genome Sequence of Cudoniella acicularis.</title>
        <authorList>
            <person name="Buettner E."/>
            <person name="Kellner H."/>
        </authorList>
    </citation>
    <scope>NUCLEOTIDE SEQUENCE [LARGE SCALE GENOMIC DNA]</scope>
    <source>
        <strain evidence="2 3">DSM 108380</strain>
    </source>
</reference>
<feature type="compositionally biased region" description="Basic and acidic residues" evidence="1">
    <location>
        <begin position="1"/>
        <end position="12"/>
    </location>
</feature>
<dbReference type="InterPro" id="IPR021842">
    <property type="entry name" value="DUF3435"/>
</dbReference>
<keyword evidence="3" id="KW-1185">Reference proteome</keyword>
<organism evidence="2 3">
    <name type="scientific">Cudoniella acicularis</name>
    <dbReference type="NCBI Taxonomy" id="354080"/>
    <lineage>
        <taxon>Eukaryota</taxon>
        <taxon>Fungi</taxon>
        <taxon>Dikarya</taxon>
        <taxon>Ascomycota</taxon>
        <taxon>Pezizomycotina</taxon>
        <taxon>Leotiomycetes</taxon>
        <taxon>Helotiales</taxon>
        <taxon>Tricladiaceae</taxon>
        <taxon>Cudoniella</taxon>
    </lineage>
</organism>
<comment type="caution">
    <text evidence="2">The sequence shown here is derived from an EMBL/GenBank/DDBJ whole genome shotgun (WGS) entry which is preliminary data.</text>
</comment>
<dbReference type="EMBL" id="JAAMPI010001452">
    <property type="protein sequence ID" value="KAF4625152.1"/>
    <property type="molecule type" value="Genomic_DNA"/>
</dbReference>
<feature type="compositionally biased region" description="Low complexity" evidence="1">
    <location>
        <begin position="13"/>
        <end position="22"/>
    </location>
</feature>
<dbReference type="Proteomes" id="UP000566819">
    <property type="component" value="Unassembled WGS sequence"/>
</dbReference>
<dbReference type="OrthoDB" id="3562345at2759"/>
<proteinExistence type="predicted"/>
<gene>
    <name evidence="2" type="ORF">G7Y89_g13019</name>
</gene>
<name>A0A8H4VWU0_9HELO</name>
<feature type="compositionally biased region" description="Acidic residues" evidence="1">
    <location>
        <begin position="34"/>
        <end position="48"/>
    </location>
</feature>
<sequence length="453" mass="51470">MHRPRRDEDYLHTNDGSDSTSESDTDSLFNSSGDEADTTSDTDIDSPLEEVNNNTDDDDDLFDDEVRHPPEYYIAASANLDVGRLRQKRYRRKTRERFDWVKDHHDQYELNLYQLCEESSADVPSLLGGRRRPGIKHTSSLETFWKWYLMVYKRETGQKIDGMVQVQGQDVVKVVAIEKELDDTKRESATINEFKIPEIIYDPTLVLSHHTFLLGMLFKVQTSKSPSIVSPEKLYSLNVLDGINEQQLPLKDALSDDFIFCQAVETAGGVFLARHSMLSSNSVTKPYVLRDGPAKALNESRLQGDDKGEEKYQKACRRLKINEDTRDAFERLDQMTLEHLFLIDAILTLPKTSIENEYQQRIAAVNAITAYCGVEEGPASRRIQRGRPLKVDGPLVNAEEPDALSQAILSIKTEKRPTICFLCVGNPALPVRERVISYTTPSSLRAWSDKSVF</sequence>
<evidence type="ECO:0000313" key="3">
    <source>
        <dbReference type="Proteomes" id="UP000566819"/>
    </source>
</evidence>
<feature type="region of interest" description="Disordered" evidence="1">
    <location>
        <begin position="1"/>
        <end position="65"/>
    </location>
</feature>
<dbReference type="PANTHER" id="PTHR37535:SF2">
    <property type="entry name" value="FINGER DOMAIN PROTEIN, PUTATIVE (AFU_ORTHOLOGUE AFUA_6G09300)-RELATED"/>
    <property type="match status" value="1"/>
</dbReference>
<protein>
    <submittedName>
        <fullName evidence="2">Uncharacterized protein</fullName>
    </submittedName>
</protein>
<evidence type="ECO:0000256" key="1">
    <source>
        <dbReference type="SAM" id="MobiDB-lite"/>
    </source>
</evidence>